<proteinExistence type="predicted"/>
<protein>
    <submittedName>
        <fullName evidence="1">Uncharacterized protein</fullName>
    </submittedName>
</protein>
<accession>A0AAV8ZUP2</accession>
<dbReference type="EMBL" id="JANEYF010000128">
    <property type="protein sequence ID" value="KAJ8972017.1"/>
    <property type="molecule type" value="Genomic_DNA"/>
</dbReference>
<reference evidence="1" key="1">
    <citation type="journal article" date="2023" name="Insect Mol. Biol.">
        <title>Genome sequencing provides insights into the evolution of gene families encoding plant cell wall-degrading enzymes in longhorned beetles.</title>
        <authorList>
            <person name="Shin N.R."/>
            <person name="Okamura Y."/>
            <person name="Kirsch R."/>
            <person name="Pauchet Y."/>
        </authorList>
    </citation>
    <scope>NUCLEOTIDE SEQUENCE</scope>
    <source>
        <strain evidence="1">RBIC_L_NR</strain>
    </source>
</reference>
<evidence type="ECO:0000313" key="1">
    <source>
        <dbReference type="EMBL" id="KAJ8972017.1"/>
    </source>
</evidence>
<dbReference type="AlphaFoldDB" id="A0AAV8ZUP2"/>
<keyword evidence="2" id="KW-1185">Reference proteome</keyword>
<organism evidence="1 2">
    <name type="scientific">Rhamnusium bicolor</name>
    <dbReference type="NCBI Taxonomy" id="1586634"/>
    <lineage>
        <taxon>Eukaryota</taxon>
        <taxon>Metazoa</taxon>
        <taxon>Ecdysozoa</taxon>
        <taxon>Arthropoda</taxon>
        <taxon>Hexapoda</taxon>
        <taxon>Insecta</taxon>
        <taxon>Pterygota</taxon>
        <taxon>Neoptera</taxon>
        <taxon>Endopterygota</taxon>
        <taxon>Coleoptera</taxon>
        <taxon>Polyphaga</taxon>
        <taxon>Cucujiformia</taxon>
        <taxon>Chrysomeloidea</taxon>
        <taxon>Cerambycidae</taxon>
        <taxon>Lepturinae</taxon>
        <taxon>Rhagiini</taxon>
        <taxon>Rhamnusium</taxon>
    </lineage>
</organism>
<sequence>MTGCAGGDTEKQAIVWGRRAKTLKRLVLGFTQARPPDPPSLVALDITASCTVSVRLQEPTANDSPITTKFKGI</sequence>
<gene>
    <name evidence="1" type="ORF">NQ314_000398</name>
</gene>
<evidence type="ECO:0000313" key="2">
    <source>
        <dbReference type="Proteomes" id="UP001162156"/>
    </source>
</evidence>
<name>A0AAV8ZUP2_9CUCU</name>
<comment type="caution">
    <text evidence="1">The sequence shown here is derived from an EMBL/GenBank/DDBJ whole genome shotgun (WGS) entry which is preliminary data.</text>
</comment>
<dbReference type="Proteomes" id="UP001162156">
    <property type="component" value="Unassembled WGS sequence"/>
</dbReference>